<proteinExistence type="predicted"/>
<comment type="caution">
    <text evidence="1">The sequence shown here is derived from an EMBL/GenBank/DDBJ whole genome shotgun (WGS) entry which is preliminary data.</text>
</comment>
<dbReference type="AlphaFoldDB" id="A0A177M1Z9"/>
<protein>
    <recommendedName>
        <fullName evidence="3">Molybdenum carrier</fullName>
    </recommendedName>
</protein>
<organism evidence="1 2">
    <name type="scientific">Methylomonas methanica</name>
    <dbReference type="NCBI Taxonomy" id="421"/>
    <lineage>
        <taxon>Bacteria</taxon>
        <taxon>Pseudomonadati</taxon>
        <taxon>Pseudomonadota</taxon>
        <taxon>Gammaproteobacteria</taxon>
        <taxon>Methylococcales</taxon>
        <taxon>Methylococcaceae</taxon>
        <taxon>Methylomonas</taxon>
    </lineage>
</organism>
<accession>A0A177M1Z9</accession>
<name>A0A177M1Z9_METMH</name>
<sequence length="165" mass="18375">MNESEIYILPPDFKIVSGGQTGADQAGLDWAINHEVNHGGWCPKGRRSEDGPIDSIYELTETPSSKYLERTEWNVRDSDATVIFTMDEKLDGGSKKTAEFAQKLGKPVIHMRPRVHPKCLAKFLSRYQVKTLNIAGKRETSAPGVSKYVLEVLDQVLKPTETAAE</sequence>
<dbReference type="InterPro" id="IPR024755">
    <property type="entry name" value="cpYpsA"/>
</dbReference>
<evidence type="ECO:0000313" key="2">
    <source>
        <dbReference type="Proteomes" id="UP000077763"/>
    </source>
</evidence>
<evidence type="ECO:0008006" key="3">
    <source>
        <dbReference type="Google" id="ProtNLM"/>
    </source>
</evidence>
<dbReference type="RefSeq" id="WP_064038065.1">
    <property type="nucleotide sequence ID" value="NZ_LUUH01000080.1"/>
</dbReference>
<gene>
    <name evidence="1" type="ORF">A1353_20180</name>
</gene>
<evidence type="ECO:0000313" key="1">
    <source>
        <dbReference type="EMBL" id="OAH99736.1"/>
    </source>
</evidence>
<dbReference type="Pfam" id="PF12694">
    <property type="entry name" value="cpYpsA"/>
    <property type="match status" value="1"/>
</dbReference>
<dbReference type="Proteomes" id="UP000077763">
    <property type="component" value="Unassembled WGS sequence"/>
</dbReference>
<dbReference type="Gene3D" id="3.40.50.450">
    <property type="match status" value="1"/>
</dbReference>
<dbReference type="EMBL" id="LUUH01000080">
    <property type="protein sequence ID" value="OAH99736.1"/>
    <property type="molecule type" value="Genomic_DNA"/>
</dbReference>
<dbReference type="SUPFAM" id="SSF102405">
    <property type="entry name" value="MCP/YpsA-like"/>
    <property type="match status" value="1"/>
</dbReference>
<reference evidence="1 2" key="1">
    <citation type="submission" date="2016-03" db="EMBL/GenBank/DDBJ databases">
        <authorList>
            <person name="Ploux O."/>
        </authorList>
    </citation>
    <scope>NUCLEOTIDE SEQUENCE [LARGE SCALE GENOMIC DNA]</scope>
    <source>
        <strain evidence="1 2">R-45371</strain>
    </source>
</reference>